<dbReference type="InterPro" id="IPR036047">
    <property type="entry name" value="F-box-like_dom_sf"/>
</dbReference>
<dbReference type="InterPro" id="IPR013083">
    <property type="entry name" value="Znf_RING/FYVE/PHD"/>
</dbReference>
<dbReference type="Gene3D" id="3.30.40.150">
    <property type="entry name" value="TRAF-like zinc-finger, N-terminal subdomain"/>
    <property type="match status" value="1"/>
</dbReference>
<keyword evidence="2 5" id="KW-0863">Zinc-finger</keyword>
<keyword evidence="10" id="KW-1185">Reference proteome</keyword>
<feature type="compositionally biased region" description="Basic and acidic residues" evidence="6">
    <location>
        <begin position="225"/>
        <end position="242"/>
    </location>
</feature>
<protein>
    <submittedName>
        <fullName evidence="9">F-box protein 30</fullName>
    </submittedName>
</protein>
<evidence type="ECO:0000313" key="9">
    <source>
        <dbReference type="Ensembl" id="ENSRNOP00000112091.1"/>
    </source>
</evidence>
<dbReference type="InterPro" id="IPR043013">
    <property type="entry name" value="Znf_TRAF_N"/>
</dbReference>
<feature type="region of interest" description="Disordered" evidence="6">
    <location>
        <begin position="214"/>
        <end position="242"/>
    </location>
</feature>
<dbReference type="SUPFAM" id="SSF49599">
    <property type="entry name" value="TRAF domain-like"/>
    <property type="match status" value="1"/>
</dbReference>
<reference evidence="9" key="2">
    <citation type="submission" date="2025-08" db="UniProtKB">
        <authorList>
            <consortium name="Ensembl"/>
        </authorList>
    </citation>
    <scope>IDENTIFICATION</scope>
    <source>
        <strain evidence="9">Brown Norway</strain>
    </source>
</reference>
<evidence type="ECO:0007829" key="11">
    <source>
        <dbReference type="PeptideAtlas" id="A0ABK0LMC2"/>
    </source>
</evidence>
<reference evidence="9" key="1">
    <citation type="submission" date="2024-01" db="EMBL/GenBank/DDBJ databases">
        <title>GRCr8: a new rat reference genome assembly contstructed from accurate long reads and long range scaffolding.</title>
        <authorList>
            <person name="Doris P.A."/>
            <person name="Kalbfleisch T."/>
            <person name="Li K."/>
            <person name="Howe K."/>
            <person name="Wood J."/>
        </authorList>
    </citation>
    <scope>NUCLEOTIDE SEQUENCE [LARGE SCALE GENOMIC DNA]</scope>
    <source>
        <strain evidence="9">Brown Norway</strain>
    </source>
</reference>
<dbReference type="GeneTree" id="ENSGT00950000183204"/>
<feature type="domain" description="F-box" evidence="8">
    <location>
        <begin position="607"/>
        <end position="643"/>
    </location>
</feature>
<evidence type="ECO:0000256" key="4">
    <source>
        <dbReference type="ARBA" id="ARBA00022833"/>
    </source>
</evidence>
<dbReference type="Ensembl" id="ENSRNOT00000140474.1">
    <property type="protein sequence ID" value="ENSRNOP00000112091.1"/>
    <property type="gene ID" value="ENSRNOG00000014852.7"/>
</dbReference>
<name>A0ABK0LMC2_RAT</name>
<accession>A0ABK0LMC2</accession>
<dbReference type="PANTHER" id="PTHR15933:SF13">
    <property type="entry name" value="F-BOX ONLY PROTEIN 30"/>
    <property type="match status" value="1"/>
</dbReference>
<keyword evidence="4 5" id="KW-0862">Zinc</keyword>
<dbReference type="RGD" id="1359367">
    <property type="gene designation" value="Fbxo30"/>
</dbReference>
<sequence>MEEEVQQHSHCVNCVSRRCMTRPEPGVSCDLIGCPLVCGAVFHSCKADEHRLLCPFERVPCLNSNFGCPFTLARNKVAEHLEMCPASVVCCTMEWNRWPVSYSDRKSYESLSRDADEVSQLDMALALQDQRMLLESLKVATMMSKATGKISKPREQISVNSSVQEVPRANGLVSADEESYGALYEATVETTRSLAAALDILNSATRDIGMLNTSLQGTTNEMDEESNRESSQDRNAKDQDHLDEGEIGAVGGIDYTGTSQNAQAEQNGSSDLLCNLNTSSYDTSALCNGFPLEKMCTQVKDQDQNFHGDSTESNITNGDCVEADGTSEPPSSLLVAEQLKEGSALPDSTYQHILMPDEDDDEDLCWKKDLGDSKDVNGSPLSHATSFKFLSNSWYIPKEDKAVDTSDLEVAEDPMGLQGIDLITAALLFCLGDSPGGRGISDSRMVDVYHVDFGTQTFSLPSAILATNTMVGEIASASACDHANPQLSNPSPFQTLGLDLVLECVARYQPKQRSMFTFVCGQLFRRKEFSSHFKNVHGDIHAGLNGWMEQRCPLAYYGCTYSQRRFCPSTQGAKIIHDRHLRSFGVQPCVSTALEEPSRNCVLGLRSDHLSSLPFEVLQHIAGFLDGFSLCQLACVSRLMRDICGSLLQSRGMVILQWGKKKYPEGNSSWQIKEKIFLLGVAIQYCILFC</sequence>
<evidence type="ECO:0000256" key="6">
    <source>
        <dbReference type="SAM" id="MobiDB-lite"/>
    </source>
</evidence>
<evidence type="ECO:0000259" key="8">
    <source>
        <dbReference type="PROSITE" id="PS50181"/>
    </source>
</evidence>
<evidence type="ECO:0000256" key="2">
    <source>
        <dbReference type="ARBA" id="ARBA00022771"/>
    </source>
</evidence>
<keyword evidence="11" id="KW-1267">Proteomics identification</keyword>
<proteinExistence type="evidence at protein level"/>
<dbReference type="Proteomes" id="UP000002494">
    <property type="component" value="Chromosome 1"/>
</dbReference>
<keyword evidence="1 5" id="KW-0479">Metal-binding</keyword>
<dbReference type="Pfam" id="PF15965">
    <property type="entry name" value="zf-TRAF_2"/>
    <property type="match status" value="1"/>
</dbReference>
<feature type="domain" description="TRAF-type" evidence="7">
    <location>
        <begin position="50"/>
        <end position="92"/>
    </location>
</feature>
<dbReference type="SUPFAM" id="SSF81383">
    <property type="entry name" value="F-box domain"/>
    <property type="match status" value="1"/>
</dbReference>
<evidence type="ECO:0000256" key="5">
    <source>
        <dbReference type="PROSITE-ProRule" id="PRU00207"/>
    </source>
</evidence>
<evidence type="ECO:0000256" key="1">
    <source>
        <dbReference type="ARBA" id="ARBA00022723"/>
    </source>
</evidence>
<dbReference type="Gene3D" id="3.30.40.10">
    <property type="entry name" value="Zinc/RING finger domain, C3HC4 (zinc finger)"/>
    <property type="match status" value="1"/>
</dbReference>
<dbReference type="PROSITE" id="PS50181">
    <property type="entry name" value="FBOX"/>
    <property type="match status" value="1"/>
</dbReference>
<dbReference type="CDD" id="cd22174">
    <property type="entry name" value="F-box_FBXO30"/>
    <property type="match status" value="1"/>
</dbReference>
<reference evidence="9" key="3">
    <citation type="submission" date="2025-09" db="UniProtKB">
        <authorList>
            <consortium name="Ensembl"/>
        </authorList>
    </citation>
    <scope>IDENTIFICATION</scope>
    <source>
        <strain evidence="9">Brown Norway</strain>
    </source>
</reference>
<gene>
    <name evidence="9" type="primary">Fbxo30</name>
</gene>
<dbReference type="Pfam" id="PF15966">
    <property type="entry name" value="F-box_4"/>
    <property type="match status" value="1"/>
</dbReference>
<dbReference type="Gene3D" id="1.20.1280.50">
    <property type="match status" value="1"/>
</dbReference>
<dbReference type="PROSITE" id="PS50145">
    <property type="entry name" value="ZF_TRAF"/>
    <property type="match status" value="1"/>
</dbReference>
<keyword evidence="3" id="KW-0833">Ubl conjugation pathway</keyword>
<dbReference type="InterPro" id="IPR001293">
    <property type="entry name" value="Znf_TRAF"/>
</dbReference>
<feature type="zinc finger region" description="TRAF-type" evidence="5">
    <location>
        <begin position="50"/>
        <end position="92"/>
    </location>
</feature>
<evidence type="ECO:0000259" key="7">
    <source>
        <dbReference type="PROSITE" id="PS50145"/>
    </source>
</evidence>
<evidence type="ECO:0000313" key="10">
    <source>
        <dbReference type="Proteomes" id="UP000002494"/>
    </source>
</evidence>
<dbReference type="InterPro" id="IPR031890">
    <property type="entry name" value="Fbxo30/Fbxo40"/>
</dbReference>
<evidence type="ECO:0000256" key="3">
    <source>
        <dbReference type="ARBA" id="ARBA00022786"/>
    </source>
</evidence>
<dbReference type="InterPro" id="IPR001810">
    <property type="entry name" value="F-box_dom"/>
</dbReference>
<organism evidence="9 10">
    <name type="scientific">Rattus norvegicus</name>
    <name type="common">Rat</name>
    <dbReference type="NCBI Taxonomy" id="10116"/>
    <lineage>
        <taxon>Eukaryota</taxon>
        <taxon>Metazoa</taxon>
        <taxon>Chordata</taxon>
        <taxon>Craniata</taxon>
        <taxon>Vertebrata</taxon>
        <taxon>Euteleostomi</taxon>
        <taxon>Mammalia</taxon>
        <taxon>Eutheria</taxon>
        <taxon>Euarchontoglires</taxon>
        <taxon>Glires</taxon>
        <taxon>Rodentia</taxon>
        <taxon>Myomorpha</taxon>
        <taxon>Muroidea</taxon>
        <taxon>Muridae</taxon>
        <taxon>Murinae</taxon>
        <taxon>Rattus</taxon>
    </lineage>
</organism>
<dbReference type="PANTHER" id="PTHR15933">
    <property type="entry name" value="PROTEIN CBG16327"/>
    <property type="match status" value="1"/>
</dbReference>